<comment type="caution">
    <text evidence="2">The sequence shown here is derived from an EMBL/GenBank/DDBJ whole genome shotgun (WGS) entry which is preliminary data.</text>
</comment>
<protein>
    <submittedName>
        <fullName evidence="2">Oxidoreductase, short chain dehydrogenase/reductase family protein</fullName>
    </submittedName>
</protein>
<gene>
    <name evidence="2" type="ORF">LEP1GSC081_2061</name>
</gene>
<organism evidence="2 3">
    <name type="scientific">Leptospira kirschneri str. H1</name>
    <dbReference type="NCBI Taxonomy" id="1049966"/>
    <lineage>
        <taxon>Bacteria</taxon>
        <taxon>Pseudomonadati</taxon>
        <taxon>Spirochaetota</taxon>
        <taxon>Spirochaetia</taxon>
        <taxon>Leptospirales</taxon>
        <taxon>Leptospiraceae</taxon>
        <taxon>Leptospira</taxon>
    </lineage>
</organism>
<evidence type="ECO:0000313" key="2">
    <source>
        <dbReference type="EMBL" id="EKO14058.1"/>
    </source>
</evidence>
<dbReference type="Proteomes" id="UP000006253">
    <property type="component" value="Unassembled WGS sequence"/>
</dbReference>
<dbReference type="GO" id="GO:0016616">
    <property type="term" value="F:oxidoreductase activity, acting on the CH-OH group of donors, NAD or NADP as acceptor"/>
    <property type="evidence" value="ECO:0007669"/>
    <property type="project" value="TreeGrafter"/>
</dbReference>
<dbReference type="RefSeq" id="WP_000980525.1">
    <property type="nucleotide sequence ID" value="NZ_AHMY02000059.1"/>
</dbReference>
<accession>A0A0E2AYP0</accession>
<comment type="similarity">
    <text evidence="1">Belongs to the short-chain dehydrogenases/reductases (SDR) family.</text>
</comment>
<reference evidence="2 3" key="1">
    <citation type="submission" date="2012-10" db="EMBL/GenBank/DDBJ databases">
        <authorList>
            <person name="Harkins D.M."/>
            <person name="Durkin A.S."/>
            <person name="Brinkac L.M."/>
            <person name="Selengut J.D."/>
            <person name="Sanka R."/>
            <person name="DePew J."/>
            <person name="Purushe J."/>
            <person name="Peacock S.J."/>
            <person name="Thaipadungpanit J."/>
            <person name="Wuthiekanun V.W."/>
            <person name="Day N.P."/>
            <person name="Vinetz J.M."/>
            <person name="Sutton G.G."/>
            <person name="Nelson W.C."/>
            <person name="Fouts D.E."/>
        </authorList>
    </citation>
    <scope>NUCLEOTIDE SEQUENCE [LARGE SCALE GENOMIC DNA]</scope>
    <source>
        <strain evidence="2 3">H1</strain>
    </source>
</reference>
<dbReference type="Pfam" id="PF13561">
    <property type="entry name" value="adh_short_C2"/>
    <property type="match status" value="1"/>
</dbReference>
<dbReference type="AlphaFoldDB" id="A0A0E2AYP0"/>
<dbReference type="SUPFAM" id="SSF51735">
    <property type="entry name" value="NAD(P)-binding Rossmann-fold domains"/>
    <property type="match status" value="1"/>
</dbReference>
<dbReference type="InterPro" id="IPR002347">
    <property type="entry name" value="SDR_fam"/>
</dbReference>
<dbReference type="PANTHER" id="PTHR42760">
    <property type="entry name" value="SHORT-CHAIN DEHYDROGENASES/REDUCTASES FAMILY MEMBER"/>
    <property type="match status" value="1"/>
</dbReference>
<dbReference type="PRINTS" id="PR00081">
    <property type="entry name" value="GDHRDH"/>
</dbReference>
<proteinExistence type="inferred from homology"/>
<dbReference type="InterPro" id="IPR036291">
    <property type="entry name" value="NAD(P)-bd_dom_sf"/>
</dbReference>
<name>A0A0E2AYP0_9LEPT</name>
<dbReference type="EMBL" id="AHMY02000059">
    <property type="protein sequence ID" value="EKO14058.1"/>
    <property type="molecule type" value="Genomic_DNA"/>
</dbReference>
<evidence type="ECO:0000256" key="1">
    <source>
        <dbReference type="ARBA" id="ARBA00006484"/>
    </source>
</evidence>
<dbReference type="Gene3D" id="3.40.50.720">
    <property type="entry name" value="NAD(P)-binding Rossmann-like Domain"/>
    <property type="match status" value="1"/>
</dbReference>
<dbReference type="CDD" id="cd05233">
    <property type="entry name" value="SDR_c"/>
    <property type="match status" value="1"/>
</dbReference>
<evidence type="ECO:0000313" key="3">
    <source>
        <dbReference type="Proteomes" id="UP000006253"/>
    </source>
</evidence>
<sequence length="241" mass="27191">MMNDCSLVVGGSKGIGLEIAKLFSERGDVTYILSRNKGKWLGNHIEADLSNERNLNHVLHYIRNNKIRFKYIVFAQKNRSLPDDLDYELMIQLKSVKILVEGIAPSMEGGAFVFIGSPSGRFIVREQPLGYHLSKAALEHLTKYYAVNLGKFGIRFNCILPGTVLKESNREFYQANEDVSNLLKRITPLRMFGEAMDIVNAVDFFSSEKSRYITGQVIFIDGGQSLEGQESLARRLTFGED</sequence>